<feature type="compositionally biased region" description="Polar residues" evidence="1">
    <location>
        <begin position="1"/>
        <end position="13"/>
    </location>
</feature>
<reference evidence="3" key="1">
    <citation type="submission" date="2015-02" db="EMBL/GenBank/DDBJ databases">
        <title>A transcriptome of Wollemia nobilis - a relic of Gondwana.</title>
        <authorList>
            <person name="Chia J.Y."/>
            <person name="Leong Y.S."/>
            <person name="Abdul Karim S."/>
            <person name="Wan Azmi N."/>
            <person name="Hercus R."/>
            <person name="Croft L."/>
        </authorList>
    </citation>
    <scope>NUCLEOTIDE SEQUENCE</scope>
    <source>
        <strain evidence="3">MaeBrown</strain>
        <tissue evidence="3">Leaf</tissue>
    </source>
</reference>
<dbReference type="AlphaFoldDB" id="A0A0C9RYP5"/>
<feature type="domain" description="UspA" evidence="2">
    <location>
        <begin position="74"/>
        <end position="226"/>
    </location>
</feature>
<dbReference type="PANTHER" id="PTHR46100">
    <property type="entry name" value="IMP2'P"/>
    <property type="match status" value="1"/>
</dbReference>
<evidence type="ECO:0000256" key="1">
    <source>
        <dbReference type="SAM" id="MobiDB-lite"/>
    </source>
</evidence>
<organism evidence="3">
    <name type="scientific">Wollemia nobilis</name>
    <dbReference type="NCBI Taxonomy" id="56998"/>
    <lineage>
        <taxon>Eukaryota</taxon>
        <taxon>Viridiplantae</taxon>
        <taxon>Streptophyta</taxon>
        <taxon>Embryophyta</taxon>
        <taxon>Tracheophyta</taxon>
        <taxon>Spermatophyta</taxon>
        <taxon>Pinopsida</taxon>
        <taxon>Pinidae</taxon>
        <taxon>Conifers II</taxon>
        <taxon>Araucariales</taxon>
        <taxon>Araucariaceae</taxon>
        <taxon>Wollemia</taxon>
    </lineage>
</organism>
<feature type="compositionally biased region" description="Basic and acidic residues" evidence="1">
    <location>
        <begin position="48"/>
        <end position="68"/>
    </location>
</feature>
<sequence>MDPNQSHDVSGPQTPGEEKQKEEVAAIDSEEVVITAEVEKLSLSGQPEEEKKEEEKTVTNKQVKPERRRMTGDRTIGVALDNSNTSKAALKWAIDNLVDRGDRVVVVHVHKDKSDPPQKKLWEDTGSPLIPLSEFREPSLAKQYGVTPDPEVLSMLDTVSKQKEARVVVKIYWGDPREKICDAVEDNKLDCLVVGSRGLGLIKRVLMGSVSNYVVANATCPVTVVKGRGQKLLKA</sequence>
<dbReference type="PANTHER" id="PTHR46100:SF1">
    <property type="entry name" value="OS02G0773200 PROTEIN"/>
    <property type="match status" value="1"/>
</dbReference>
<dbReference type="SUPFAM" id="SSF52402">
    <property type="entry name" value="Adenine nucleotide alpha hydrolases-like"/>
    <property type="match status" value="1"/>
</dbReference>
<dbReference type="Pfam" id="PF00582">
    <property type="entry name" value="Usp"/>
    <property type="match status" value="1"/>
</dbReference>
<dbReference type="InterPro" id="IPR006016">
    <property type="entry name" value="UspA"/>
</dbReference>
<evidence type="ECO:0000313" key="3">
    <source>
        <dbReference type="EMBL" id="JAG89219.1"/>
    </source>
</evidence>
<dbReference type="CDD" id="cd23659">
    <property type="entry name" value="USP_At3g01520-like"/>
    <property type="match status" value="1"/>
</dbReference>
<dbReference type="Gene3D" id="3.40.50.620">
    <property type="entry name" value="HUPs"/>
    <property type="match status" value="1"/>
</dbReference>
<evidence type="ECO:0000259" key="2">
    <source>
        <dbReference type="Pfam" id="PF00582"/>
    </source>
</evidence>
<dbReference type="InterPro" id="IPR014729">
    <property type="entry name" value="Rossmann-like_a/b/a_fold"/>
</dbReference>
<dbReference type="InterPro" id="IPR006015">
    <property type="entry name" value="Universal_stress_UspA"/>
</dbReference>
<dbReference type="FunFam" id="3.40.50.620:FF:000206">
    <property type="entry name" value="Universal stress protein family protein"/>
    <property type="match status" value="1"/>
</dbReference>
<protein>
    <submittedName>
        <fullName evidence="3">TSA: Wollemia nobilis Ref_Wollemi_Transcript_2919_1255 transcribed RNA sequence</fullName>
    </submittedName>
</protein>
<feature type="region of interest" description="Disordered" evidence="1">
    <location>
        <begin position="1"/>
        <end position="68"/>
    </location>
</feature>
<name>A0A0C9RYP5_9CONI</name>
<proteinExistence type="predicted"/>
<dbReference type="PRINTS" id="PR01438">
    <property type="entry name" value="UNVRSLSTRESS"/>
</dbReference>
<dbReference type="EMBL" id="GCHU01002896">
    <property type="protein sequence ID" value="JAG89219.1"/>
    <property type="molecule type" value="Transcribed_RNA"/>
</dbReference>
<accession>A0A0C9RYP5</accession>